<accession>A0A3D9SZG4</accession>
<keyword evidence="1" id="KW-0472">Membrane</keyword>
<name>A0A3D9SZG4_9ACTN</name>
<dbReference type="RefSeq" id="WP_116024757.1">
    <property type="nucleotide sequence ID" value="NZ_QTTT01000001.1"/>
</dbReference>
<dbReference type="Proteomes" id="UP000256661">
    <property type="component" value="Unassembled WGS sequence"/>
</dbReference>
<keyword evidence="3" id="KW-1185">Reference proteome</keyword>
<proteinExistence type="predicted"/>
<organism evidence="2 3">
    <name type="scientific">Thermomonospora umbrina</name>
    <dbReference type="NCBI Taxonomy" id="111806"/>
    <lineage>
        <taxon>Bacteria</taxon>
        <taxon>Bacillati</taxon>
        <taxon>Actinomycetota</taxon>
        <taxon>Actinomycetes</taxon>
        <taxon>Streptosporangiales</taxon>
        <taxon>Thermomonosporaceae</taxon>
        <taxon>Thermomonospora</taxon>
    </lineage>
</organism>
<keyword evidence="1" id="KW-0812">Transmembrane</keyword>
<comment type="caution">
    <text evidence="2">The sequence shown here is derived from an EMBL/GenBank/DDBJ whole genome shotgun (WGS) entry which is preliminary data.</text>
</comment>
<gene>
    <name evidence="2" type="ORF">DFJ69_4966</name>
</gene>
<dbReference type="EMBL" id="QTTT01000001">
    <property type="protein sequence ID" value="REE99453.1"/>
    <property type="molecule type" value="Genomic_DNA"/>
</dbReference>
<protein>
    <submittedName>
        <fullName evidence="2">Uncharacterized protein</fullName>
    </submittedName>
</protein>
<dbReference type="AlphaFoldDB" id="A0A3D9SZG4"/>
<reference evidence="2 3" key="1">
    <citation type="submission" date="2018-08" db="EMBL/GenBank/DDBJ databases">
        <title>Sequencing the genomes of 1000 actinobacteria strains.</title>
        <authorList>
            <person name="Klenk H.-P."/>
        </authorList>
    </citation>
    <scope>NUCLEOTIDE SEQUENCE [LARGE SCALE GENOMIC DNA]</scope>
    <source>
        <strain evidence="2 3">DSM 43927</strain>
    </source>
</reference>
<feature type="transmembrane region" description="Helical" evidence="1">
    <location>
        <begin position="35"/>
        <end position="59"/>
    </location>
</feature>
<evidence type="ECO:0000313" key="3">
    <source>
        <dbReference type="Proteomes" id="UP000256661"/>
    </source>
</evidence>
<evidence type="ECO:0000256" key="1">
    <source>
        <dbReference type="SAM" id="Phobius"/>
    </source>
</evidence>
<evidence type="ECO:0000313" key="2">
    <source>
        <dbReference type="EMBL" id="REE99453.1"/>
    </source>
</evidence>
<keyword evidence="1" id="KW-1133">Transmembrane helix</keyword>
<sequence>MLYAALTLFLLDGLVGLMARAFGRLRRWELLVGAGAYVAMAALSSFELGLGADAGRGAVGRPRRGRGRS</sequence>